<keyword evidence="2" id="KW-0680">Restriction system</keyword>
<sequence>MNKIDELIARCCKDNNTYRALSEVLDYIRPDKYIVQSTKYDSSSPIPVLTAGKSFILGYTNELNGVYHASREVPSIIFDDFTTSCQWVDFAFKVKSSAMKILIPKEGVNLRYVYYAMKCIRYIPSDHARQWLSKYSCYKIFYPAMEVQKEIVTILDAFTKYEAELAAELAARKKQYEYYRDALFTFSEHDAQLVTLASIGSFIRCSSGLQKKDFATHGIGCIHYGEIYTYYGTHTDSTRSFVSKVFAKKGRMACTGDLIIATTSENDRDVCKAVAWLGKDEIAISYHACIYRHSLHPKYVAYFFQTRFFQEQKRRYICGTKVREVNTESMGKFLIPVPAMEEQERIVSILDKFDSMLNDRSEGLLFEIEARKKQYEYYRDNLLTFKKM</sequence>
<dbReference type="GO" id="GO:0009307">
    <property type="term" value="P:DNA restriction-modification system"/>
    <property type="evidence" value="ECO:0007669"/>
    <property type="project" value="UniProtKB-KW"/>
</dbReference>
<proteinExistence type="inferred from homology"/>
<evidence type="ECO:0000259" key="4">
    <source>
        <dbReference type="Pfam" id="PF01420"/>
    </source>
</evidence>
<evidence type="ECO:0000313" key="5">
    <source>
        <dbReference type="EMBL" id="AWD33323.1"/>
    </source>
</evidence>
<evidence type="ECO:0000256" key="3">
    <source>
        <dbReference type="ARBA" id="ARBA00023125"/>
    </source>
</evidence>
<evidence type="ECO:0000313" key="6">
    <source>
        <dbReference type="Proteomes" id="UP000244519"/>
    </source>
</evidence>
<keyword evidence="6" id="KW-1185">Reference proteome</keyword>
<keyword evidence="3" id="KW-0238">DNA-binding</keyword>
<dbReference type="CDD" id="cd17274">
    <property type="entry name" value="RMtype1_S_Eco540ANI-TRD1-CR1_like"/>
    <property type="match status" value="1"/>
</dbReference>
<feature type="domain" description="Type I restriction modification DNA specificity" evidence="4">
    <location>
        <begin position="271"/>
        <end position="369"/>
    </location>
</feature>
<gene>
    <name evidence="5" type="ORF">Fsol_00531</name>
</gene>
<dbReference type="RefSeq" id="WP_108673341.1">
    <property type="nucleotide sequence ID" value="NZ_CP025989.1"/>
</dbReference>
<dbReference type="SUPFAM" id="SSF116734">
    <property type="entry name" value="DNA methylase specificity domain"/>
    <property type="match status" value="2"/>
</dbReference>
<dbReference type="Gene3D" id="3.90.220.20">
    <property type="entry name" value="DNA methylase specificity domains"/>
    <property type="match status" value="3"/>
</dbReference>
<dbReference type="CDD" id="cd17268">
    <property type="entry name" value="RMtype1_S_Ara36733I_TRD1-CR1_like"/>
    <property type="match status" value="1"/>
</dbReference>
<dbReference type="GO" id="GO:0003677">
    <property type="term" value="F:DNA binding"/>
    <property type="evidence" value="ECO:0007669"/>
    <property type="project" value="UniProtKB-KW"/>
</dbReference>
<protein>
    <submittedName>
        <fullName evidence="5">Type I restriction enzyme specificity protein S</fullName>
    </submittedName>
</protein>
<name>A0A2U8BSM8_9RICK</name>
<dbReference type="Proteomes" id="UP000244519">
    <property type="component" value="Chromosome"/>
</dbReference>
<dbReference type="Pfam" id="PF01420">
    <property type="entry name" value="Methylase_S"/>
    <property type="match status" value="1"/>
</dbReference>
<dbReference type="InterPro" id="IPR044946">
    <property type="entry name" value="Restrct_endonuc_typeI_TRD_sf"/>
</dbReference>
<accession>A0A2U8BSM8</accession>
<reference evidence="5 6" key="1">
    <citation type="journal article" date="2018" name="Genome Biol. Evol.">
        <title>The Genome Sequence of "Candidatus Fokinia solitaria": Insights on Reductive Evolution in Rickettsiales.</title>
        <authorList>
            <person name="Floriano A.M."/>
            <person name="Castelli M."/>
            <person name="Krenek S."/>
            <person name="Berendonk T.U."/>
            <person name="Bazzocchi C."/>
            <person name="Petroni G."/>
            <person name="Sassera D."/>
        </authorList>
    </citation>
    <scope>NUCLEOTIDE SEQUENCE [LARGE SCALE GENOMIC DNA]</scope>
    <source>
        <strain evidence="5">Rio ETE_ALG 3VII</strain>
    </source>
</reference>
<dbReference type="AlphaFoldDB" id="A0A2U8BSM8"/>
<comment type="similarity">
    <text evidence="1">Belongs to the type-I restriction system S methylase family.</text>
</comment>
<dbReference type="KEGG" id="fso:Fsol_00531"/>
<dbReference type="EMBL" id="CP025989">
    <property type="protein sequence ID" value="AWD33323.1"/>
    <property type="molecule type" value="Genomic_DNA"/>
</dbReference>
<dbReference type="PANTHER" id="PTHR43140">
    <property type="entry name" value="TYPE-1 RESTRICTION ENZYME ECOKI SPECIFICITY PROTEIN"/>
    <property type="match status" value="1"/>
</dbReference>
<dbReference type="OrthoDB" id="164285at2"/>
<organism evidence="5 6">
    <name type="scientific">Candidatus Fokinia solitaria</name>
    <dbReference type="NCBI Taxonomy" id="1802984"/>
    <lineage>
        <taxon>Bacteria</taxon>
        <taxon>Pseudomonadati</taxon>
        <taxon>Pseudomonadota</taxon>
        <taxon>Alphaproteobacteria</taxon>
        <taxon>Rickettsiales</taxon>
        <taxon>Candidatus Midichloriaceae</taxon>
        <taxon>Candidatus Fokinia</taxon>
    </lineage>
</organism>
<dbReference type="REBASE" id="249874">
    <property type="entry name" value="S.FsoALG3ORF532P"/>
</dbReference>
<dbReference type="InterPro" id="IPR051212">
    <property type="entry name" value="Type-I_RE_S_subunit"/>
</dbReference>
<dbReference type="InterPro" id="IPR000055">
    <property type="entry name" value="Restrct_endonuc_typeI_TRD"/>
</dbReference>
<evidence type="ECO:0000256" key="2">
    <source>
        <dbReference type="ARBA" id="ARBA00022747"/>
    </source>
</evidence>
<dbReference type="PANTHER" id="PTHR43140:SF1">
    <property type="entry name" value="TYPE I RESTRICTION ENZYME ECOKI SPECIFICITY SUBUNIT"/>
    <property type="match status" value="1"/>
</dbReference>
<evidence type="ECO:0000256" key="1">
    <source>
        <dbReference type="ARBA" id="ARBA00010923"/>
    </source>
</evidence>